<dbReference type="InterPro" id="IPR036188">
    <property type="entry name" value="FAD/NAD-bd_sf"/>
</dbReference>
<proteinExistence type="inferred from homology"/>
<reference evidence="8 9" key="1">
    <citation type="journal article" date="2025" name="Microbiol. Resour. Announc.">
        <title>Draft genome sequences for Neonectria magnoliae and Neonectria punicea, canker pathogens of Liriodendron tulipifera and Acer saccharum in West Virginia.</title>
        <authorList>
            <person name="Petronek H.M."/>
            <person name="Kasson M.T."/>
            <person name="Metheny A.M."/>
            <person name="Stauder C.M."/>
            <person name="Lovett B."/>
            <person name="Lynch S.C."/>
            <person name="Garnas J.R."/>
            <person name="Kasson L.R."/>
            <person name="Stajich J.E."/>
        </authorList>
    </citation>
    <scope>NUCLEOTIDE SEQUENCE [LARGE SCALE GENOMIC DNA]</scope>
    <source>
        <strain evidence="8 9">NRRL 64653</strain>
    </source>
</reference>
<evidence type="ECO:0000256" key="3">
    <source>
        <dbReference type="ARBA" id="ARBA00022827"/>
    </source>
</evidence>
<evidence type="ECO:0000256" key="5">
    <source>
        <dbReference type="ARBA" id="ARBA00023033"/>
    </source>
</evidence>
<feature type="compositionally biased region" description="Basic and acidic residues" evidence="6">
    <location>
        <begin position="1"/>
        <end position="10"/>
    </location>
</feature>
<comment type="caution">
    <text evidence="8">The sequence shown here is derived from an EMBL/GenBank/DDBJ whole genome shotgun (WGS) entry which is preliminary data.</text>
</comment>
<dbReference type="Gene3D" id="3.50.50.60">
    <property type="entry name" value="FAD/NAD(P)-binding domain"/>
    <property type="match status" value="1"/>
</dbReference>
<evidence type="ECO:0000256" key="1">
    <source>
        <dbReference type="ARBA" id="ARBA00007992"/>
    </source>
</evidence>
<dbReference type="InterPro" id="IPR050493">
    <property type="entry name" value="FAD-dep_Monooxygenase_BioMet"/>
</dbReference>
<dbReference type="PRINTS" id="PR00420">
    <property type="entry name" value="RNGMNOXGNASE"/>
</dbReference>
<dbReference type="InterPro" id="IPR002938">
    <property type="entry name" value="FAD-bd"/>
</dbReference>
<evidence type="ECO:0000313" key="9">
    <source>
        <dbReference type="Proteomes" id="UP001498476"/>
    </source>
</evidence>
<dbReference type="Proteomes" id="UP001498476">
    <property type="component" value="Unassembled WGS sequence"/>
</dbReference>
<name>A0ABR1GGG3_9HYPO</name>
<evidence type="ECO:0000256" key="6">
    <source>
        <dbReference type="SAM" id="MobiDB-lite"/>
    </source>
</evidence>
<dbReference type="PANTHER" id="PTHR13789:SF261">
    <property type="entry name" value="HYDROXYLASE, PUTATIVE (AFU_ORTHOLOGUE AFUA_7G00590)-RELATED"/>
    <property type="match status" value="1"/>
</dbReference>
<keyword evidence="4" id="KW-0560">Oxidoreductase</keyword>
<dbReference type="Pfam" id="PF01494">
    <property type="entry name" value="FAD_binding_3"/>
    <property type="match status" value="1"/>
</dbReference>
<organism evidence="8 9">
    <name type="scientific">Neonectria punicea</name>
    <dbReference type="NCBI Taxonomy" id="979145"/>
    <lineage>
        <taxon>Eukaryota</taxon>
        <taxon>Fungi</taxon>
        <taxon>Dikarya</taxon>
        <taxon>Ascomycota</taxon>
        <taxon>Pezizomycotina</taxon>
        <taxon>Sordariomycetes</taxon>
        <taxon>Hypocreomycetidae</taxon>
        <taxon>Hypocreales</taxon>
        <taxon>Nectriaceae</taxon>
        <taxon>Neonectria</taxon>
    </lineage>
</organism>
<feature type="domain" description="FAD-binding" evidence="7">
    <location>
        <begin position="28"/>
        <end position="381"/>
    </location>
</feature>
<protein>
    <recommendedName>
        <fullName evidence="7">FAD-binding domain-containing protein</fullName>
    </recommendedName>
</protein>
<dbReference type="InterPro" id="IPR010451">
    <property type="entry name" value="Acetoacetate_decarboxylase"/>
</dbReference>
<dbReference type="Pfam" id="PF06314">
    <property type="entry name" value="ADC"/>
    <property type="match status" value="1"/>
</dbReference>
<keyword evidence="5" id="KW-0503">Monooxygenase</keyword>
<evidence type="ECO:0000256" key="4">
    <source>
        <dbReference type="ARBA" id="ARBA00023002"/>
    </source>
</evidence>
<gene>
    <name evidence="8" type="ORF">QQX98_013255</name>
</gene>
<dbReference type="PANTHER" id="PTHR13789">
    <property type="entry name" value="MONOOXYGENASE"/>
    <property type="match status" value="1"/>
</dbReference>
<evidence type="ECO:0000313" key="8">
    <source>
        <dbReference type="EMBL" id="KAK7393960.1"/>
    </source>
</evidence>
<evidence type="ECO:0000259" key="7">
    <source>
        <dbReference type="Pfam" id="PF01494"/>
    </source>
</evidence>
<dbReference type="InterPro" id="IPR023375">
    <property type="entry name" value="ADC_dom_sf"/>
</dbReference>
<keyword evidence="9" id="KW-1185">Reference proteome</keyword>
<feature type="region of interest" description="Disordered" evidence="6">
    <location>
        <begin position="1"/>
        <end position="20"/>
    </location>
</feature>
<dbReference type="Gene3D" id="2.40.400.10">
    <property type="entry name" value="Acetoacetate decarboxylase-like"/>
    <property type="match status" value="1"/>
</dbReference>
<dbReference type="SUPFAM" id="SSF160104">
    <property type="entry name" value="Acetoacetate decarboxylase-like"/>
    <property type="match status" value="1"/>
</dbReference>
<dbReference type="EMBL" id="JAZAVJ010000567">
    <property type="protein sequence ID" value="KAK7393960.1"/>
    <property type="molecule type" value="Genomic_DNA"/>
</dbReference>
<keyword evidence="3" id="KW-0274">FAD</keyword>
<dbReference type="SUPFAM" id="SSF54373">
    <property type="entry name" value="FAD-linked reductases, C-terminal domain"/>
    <property type="match status" value="1"/>
</dbReference>
<evidence type="ECO:0000256" key="2">
    <source>
        <dbReference type="ARBA" id="ARBA00022630"/>
    </source>
</evidence>
<comment type="similarity">
    <text evidence="1">Belongs to the paxM FAD-dependent monooxygenase family.</text>
</comment>
<accession>A0ABR1GGG3</accession>
<keyword evidence="2" id="KW-0285">Flavoprotein</keyword>
<dbReference type="SUPFAM" id="SSF51905">
    <property type="entry name" value="FAD/NAD(P)-binding domain"/>
    <property type="match status" value="1"/>
</dbReference>
<sequence length="732" mass="81260">MSTLNGHHDTAASVPKNPLVHDHPHPLKIAIIGAGIGGLSAAIGLRREGHDITLYEQSRLASEVGAAVHMAPNANGLLRRWGLIPETFGANLMSSYNEFQPGGGLIKHMDLTGPNKQWQHPWQLVHRVNLHENLKKAATDNKGPGKPATLHTASKVEDVDPAKGTITLADGTVVEADLILGADGIYSRSRKFITGQESKLFSSGKAAFRFLIPRSVAAEDPETRPIVETDNCLSIWYGPDRRVVIYPCNNNEMLNFVCIHPDTESHATASDEWNKTGCLEQILKVYEGFEPALLKLIQKVAPEELKVWQLLDMENLPTWVNDRLALLGDAAHPFTPHQGQGASQAMEDAAALSVVLPRGTAPEDVPERLKLYEKIRYERAHIIQNYSRQAGKDWIDGKPQIDSKSSAYPPQREQVHLQSHLVMSYSNYNFGHDEYDHAGNVFKRWLWAKKKDMYWRMPISFGPFPGPRQDHLGRRQPGQAERTFRTASVKFKTSRTYLETLFPTESFKFKSPSSICEASFSATTLDKMSWLGGHGYNHFGLYIHDVQYTKKDGSTIDGTFLPILMESLCDPIVSGREELAMPKLFCDIEIHPRTKSYRMKASWRGATFAEMALQDLTEDSPESEGGTIGGEADYGIMAYRYIPAVGEPGKADAEYATVVSHAEESKDVPSKVNRVQRSTNVSVKLDAQDWESLPTLHHVAAGLAQVPIYEIVSAKVVEGNGVPNVAACRRIE</sequence>